<keyword evidence="3" id="KW-0732">Signal</keyword>
<dbReference type="Pfam" id="PF07980">
    <property type="entry name" value="SusD_RagB"/>
    <property type="match status" value="1"/>
</dbReference>
<dbReference type="CDD" id="cd08977">
    <property type="entry name" value="SusD"/>
    <property type="match status" value="1"/>
</dbReference>
<comment type="subcellular location">
    <subcellularLocation>
        <location evidence="1">Cell outer membrane</location>
    </subcellularLocation>
</comment>
<reference evidence="8 9" key="1">
    <citation type="submission" date="2018-10" db="EMBL/GenBank/DDBJ databases">
        <title>Ulvibacterium marinum gen. nov., sp. nov., a novel marine bacterium of the family Flavobacteriaceae, isolated from a culture of the green alga Ulva prolifera.</title>
        <authorList>
            <person name="Zhang Z."/>
        </authorList>
    </citation>
    <scope>NUCLEOTIDE SEQUENCE [LARGE SCALE GENOMIC DNA]</scope>
    <source>
        <strain evidence="8 9">CCMM003</strain>
    </source>
</reference>
<evidence type="ECO:0000256" key="1">
    <source>
        <dbReference type="ARBA" id="ARBA00004442"/>
    </source>
</evidence>
<dbReference type="InterPro" id="IPR033985">
    <property type="entry name" value="SusD-like_N"/>
</dbReference>
<dbReference type="SUPFAM" id="SSF48452">
    <property type="entry name" value="TPR-like"/>
    <property type="match status" value="1"/>
</dbReference>
<dbReference type="Proteomes" id="UP000276603">
    <property type="component" value="Unassembled WGS sequence"/>
</dbReference>
<dbReference type="PROSITE" id="PS51257">
    <property type="entry name" value="PROKAR_LIPOPROTEIN"/>
    <property type="match status" value="1"/>
</dbReference>
<evidence type="ECO:0000256" key="4">
    <source>
        <dbReference type="ARBA" id="ARBA00023136"/>
    </source>
</evidence>
<sequence length="536" mass="59592">MKNCDMKIINSISFKKSTLLGGVTVALMVIFSCSKDFLDVSPDDTINPDTFYKTEADAIAGAFSVYELLSSNDPYERYHMIGRNIWSDDAWGTSFTAGQYEPIGQGTHSPSFGMINQVWGFFYNMIRRSNVFLANVDNTEMDAGLRERLKAEVRFLRAFAYQELTFLYGDVPLITEVVPVEDAKNTTRTSKAEVVNFVLSELEATANVLPPSYSGLDVGRATKGAADALRCRVLMFENNFTEAINAAQDVMAGPYNLETNFGDIFKLANENNEEVIFDIQYLTAGWDYLNAQQLYSLPPSLGGWTGSSPSQSLVDEFETSDGLDINESGSGYDPDNPFDNRDPRLGQSIIFPGETIDGVTLDPWNTDSADRLGGGNSTTTGYWIKKFYDNTLPTAQDGTNYILIRYAEVLLNYAEAVNETSGPTAEVYNTLNSIRSRVGMPDLPVGLGQGEMRERILHERRVELAFEGDRFYTIRRHRIAEQVVPQDILGAVNPASGTNVLANTGRLFDPAKDYLWPIPQEEIDLSEGVITQNPNW</sequence>
<dbReference type="AlphaFoldDB" id="A0A3B0C890"/>
<evidence type="ECO:0000256" key="5">
    <source>
        <dbReference type="ARBA" id="ARBA00023237"/>
    </source>
</evidence>
<dbReference type="InterPro" id="IPR011990">
    <property type="entry name" value="TPR-like_helical_dom_sf"/>
</dbReference>
<proteinExistence type="inferred from homology"/>
<dbReference type="Gene3D" id="1.25.40.390">
    <property type="match status" value="1"/>
</dbReference>
<keyword evidence="9" id="KW-1185">Reference proteome</keyword>
<comment type="caution">
    <text evidence="8">The sequence shown here is derived from an EMBL/GenBank/DDBJ whole genome shotgun (WGS) entry which is preliminary data.</text>
</comment>
<keyword evidence="5" id="KW-0998">Cell outer membrane</keyword>
<keyword evidence="4" id="KW-0472">Membrane</keyword>
<gene>
    <name evidence="8" type="ORF">D7Z94_13000</name>
</gene>
<feature type="domain" description="SusD-like N-terminal" evidence="7">
    <location>
        <begin position="36"/>
        <end position="233"/>
    </location>
</feature>
<organism evidence="8 9">
    <name type="scientific">Ulvibacterium marinum</name>
    <dbReference type="NCBI Taxonomy" id="2419782"/>
    <lineage>
        <taxon>Bacteria</taxon>
        <taxon>Pseudomonadati</taxon>
        <taxon>Bacteroidota</taxon>
        <taxon>Flavobacteriia</taxon>
        <taxon>Flavobacteriales</taxon>
        <taxon>Flavobacteriaceae</taxon>
        <taxon>Ulvibacterium</taxon>
    </lineage>
</organism>
<dbReference type="Pfam" id="PF14322">
    <property type="entry name" value="SusD-like_3"/>
    <property type="match status" value="1"/>
</dbReference>
<name>A0A3B0C890_9FLAO</name>
<evidence type="ECO:0000256" key="2">
    <source>
        <dbReference type="ARBA" id="ARBA00006275"/>
    </source>
</evidence>
<feature type="domain" description="RagB/SusD" evidence="6">
    <location>
        <begin position="274"/>
        <end position="536"/>
    </location>
</feature>
<evidence type="ECO:0000259" key="7">
    <source>
        <dbReference type="Pfam" id="PF14322"/>
    </source>
</evidence>
<evidence type="ECO:0000259" key="6">
    <source>
        <dbReference type="Pfam" id="PF07980"/>
    </source>
</evidence>
<dbReference type="GO" id="GO:0009279">
    <property type="term" value="C:cell outer membrane"/>
    <property type="evidence" value="ECO:0007669"/>
    <property type="project" value="UniProtKB-SubCell"/>
</dbReference>
<comment type="similarity">
    <text evidence="2">Belongs to the SusD family.</text>
</comment>
<protein>
    <submittedName>
        <fullName evidence="8">RagB/SusD family nutrient uptake outer membrane protein</fullName>
    </submittedName>
</protein>
<evidence type="ECO:0000313" key="9">
    <source>
        <dbReference type="Proteomes" id="UP000276603"/>
    </source>
</evidence>
<dbReference type="InterPro" id="IPR012944">
    <property type="entry name" value="SusD_RagB_dom"/>
</dbReference>
<dbReference type="EMBL" id="RBCJ01000002">
    <property type="protein sequence ID" value="RKN81800.1"/>
    <property type="molecule type" value="Genomic_DNA"/>
</dbReference>
<evidence type="ECO:0000256" key="3">
    <source>
        <dbReference type="ARBA" id="ARBA00022729"/>
    </source>
</evidence>
<evidence type="ECO:0000313" key="8">
    <source>
        <dbReference type="EMBL" id="RKN81800.1"/>
    </source>
</evidence>
<accession>A0A3B0C890</accession>